<evidence type="ECO:0000313" key="2">
    <source>
        <dbReference type="EMBL" id="PNF58632.1"/>
    </source>
</evidence>
<gene>
    <name evidence="2" type="ORF">CXK99_15355</name>
</gene>
<name>A0A2N8RC21_STUST</name>
<evidence type="ECO:0000256" key="1">
    <source>
        <dbReference type="SAM" id="MobiDB-lite"/>
    </source>
</evidence>
<proteinExistence type="predicted"/>
<sequence>MESARRGASGMDAARGLGVPAIKGQGWPLYAGPRSADGVREVERSETRMQGQAFLLTFFGAGRPAFGKSESPSRAKPMFPPDGPVECGRGAKASEAPCKAQPAGRAEESAALYAQACT</sequence>
<organism evidence="2 3">
    <name type="scientific">Stutzerimonas stutzeri</name>
    <name type="common">Pseudomonas stutzeri</name>
    <dbReference type="NCBI Taxonomy" id="316"/>
    <lineage>
        <taxon>Bacteria</taxon>
        <taxon>Pseudomonadati</taxon>
        <taxon>Pseudomonadota</taxon>
        <taxon>Gammaproteobacteria</taxon>
        <taxon>Pseudomonadales</taxon>
        <taxon>Pseudomonadaceae</taxon>
        <taxon>Stutzerimonas</taxon>
    </lineage>
</organism>
<protein>
    <submittedName>
        <fullName evidence="2">Uncharacterized protein</fullName>
    </submittedName>
</protein>
<dbReference type="EMBL" id="POUM01000013">
    <property type="protein sequence ID" value="PNF58632.1"/>
    <property type="molecule type" value="Genomic_DNA"/>
</dbReference>
<feature type="region of interest" description="Disordered" evidence="1">
    <location>
        <begin position="66"/>
        <end position="105"/>
    </location>
</feature>
<evidence type="ECO:0000313" key="3">
    <source>
        <dbReference type="Proteomes" id="UP000236003"/>
    </source>
</evidence>
<dbReference type="Proteomes" id="UP000236003">
    <property type="component" value="Unassembled WGS sequence"/>
</dbReference>
<reference evidence="2 3" key="1">
    <citation type="submission" date="2018-01" db="EMBL/GenBank/DDBJ databases">
        <title>Denitrification phenotypes of diverse strains of Pseudomonas stutzeri.</title>
        <authorList>
            <person name="Milligan D.A."/>
            <person name="Bergaust L."/>
            <person name="Bakken L.R."/>
            <person name="Frostegard A."/>
        </authorList>
    </citation>
    <scope>NUCLEOTIDE SEQUENCE [LARGE SCALE GENOMIC DNA]</scope>
    <source>
        <strain evidence="2 3">CCUG 44592</strain>
    </source>
</reference>
<comment type="caution">
    <text evidence="2">The sequence shown here is derived from an EMBL/GenBank/DDBJ whole genome shotgun (WGS) entry which is preliminary data.</text>
</comment>
<dbReference type="AlphaFoldDB" id="A0A2N8RC21"/>
<accession>A0A2N8RC21</accession>